<dbReference type="CDD" id="cd00090">
    <property type="entry name" value="HTH_ARSR"/>
    <property type="match status" value="1"/>
</dbReference>
<dbReference type="AlphaFoldDB" id="G0A874"/>
<evidence type="ECO:0000256" key="2">
    <source>
        <dbReference type="ARBA" id="ARBA00023125"/>
    </source>
</evidence>
<dbReference type="STRING" id="1005048.CFU_0309"/>
<dbReference type="Pfam" id="PF01638">
    <property type="entry name" value="HxlR"/>
    <property type="match status" value="1"/>
</dbReference>
<dbReference type="KEGG" id="cfu:CFU_0309"/>
<dbReference type="SUPFAM" id="SSF46785">
    <property type="entry name" value="Winged helix' DNA-binding domain"/>
    <property type="match status" value="1"/>
</dbReference>
<proteinExistence type="predicted"/>
<feature type="domain" description="HTH hxlR-type" evidence="4">
    <location>
        <begin position="29"/>
        <end position="128"/>
    </location>
</feature>
<dbReference type="GO" id="GO:0003677">
    <property type="term" value="F:DNA binding"/>
    <property type="evidence" value="ECO:0007669"/>
    <property type="project" value="UniProtKB-KW"/>
</dbReference>
<dbReference type="HOGENOM" id="CLU_111585_2_1_4"/>
<evidence type="ECO:0000256" key="1">
    <source>
        <dbReference type="ARBA" id="ARBA00023015"/>
    </source>
</evidence>
<dbReference type="PROSITE" id="PS51118">
    <property type="entry name" value="HTH_HXLR"/>
    <property type="match status" value="1"/>
</dbReference>
<dbReference type="InterPro" id="IPR036390">
    <property type="entry name" value="WH_DNA-bd_sf"/>
</dbReference>
<evidence type="ECO:0000313" key="5">
    <source>
        <dbReference type="EMBL" id="AEK60147.1"/>
    </source>
</evidence>
<keyword evidence="2" id="KW-0238">DNA-binding</keyword>
<gene>
    <name evidence="5" type="ordered locus">CFU_0309</name>
</gene>
<sequence>MRLSELRQKRIFLRPSHMNVTTLPTGRHCRQVSEVLNRVGDKWSMQVIVVLRDQPRRFNDLRRQVNGISQQMLTRTLKVLERDGLVERTVRTTSPPQVDYALTPFGHSLSEPVRELAIWALANLDTLYDNRLRYDANNEANDDTNQA</sequence>
<reference evidence="5 6" key="1">
    <citation type="journal article" date="2004" name="Environ. Microbiol.">
        <title>Phylogeny-function analysis of (meta)genomic libraries: screening for expression of ribosomal RNA genes by large-insert library fluorescent in situ hybridization (LIL-FISH).</title>
        <authorList>
            <person name="Leveau J.H."/>
            <person name="Gerards S."/>
            <person name="de Boer W."/>
            <person name="van Veen J.A."/>
        </authorList>
    </citation>
    <scope>NUCLEOTIDE SEQUENCE [LARGE SCALE GENOMIC DNA]</scope>
    <source>
        <strain evidence="5 6">Ter331</strain>
    </source>
</reference>
<reference evidence="5 6" key="2">
    <citation type="journal article" date="2006" name="J. Microbiol. Methods">
        <title>Genomic flank-sequencing of plasposon insertion sites for rapid identification of functional genes.</title>
        <authorList>
            <person name="Leveau J.H."/>
            <person name="Gerards S."/>
            <person name="Fritsche K."/>
            <person name="Zondag G."/>
            <person name="van Veen J.A."/>
        </authorList>
    </citation>
    <scope>NUCLEOTIDE SEQUENCE [LARGE SCALE GENOMIC DNA]</scope>
    <source>
        <strain evidence="5 6">Ter331</strain>
    </source>
</reference>
<evidence type="ECO:0000256" key="3">
    <source>
        <dbReference type="ARBA" id="ARBA00023163"/>
    </source>
</evidence>
<dbReference type="InterPro" id="IPR011991">
    <property type="entry name" value="ArsR-like_HTH"/>
</dbReference>
<organism evidence="5 6">
    <name type="scientific">Collimonas fungivorans (strain Ter331)</name>
    <dbReference type="NCBI Taxonomy" id="1005048"/>
    <lineage>
        <taxon>Bacteria</taxon>
        <taxon>Pseudomonadati</taxon>
        <taxon>Pseudomonadota</taxon>
        <taxon>Betaproteobacteria</taxon>
        <taxon>Burkholderiales</taxon>
        <taxon>Oxalobacteraceae</taxon>
        <taxon>Collimonas</taxon>
    </lineage>
</organism>
<dbReference type="InterPro" id="IPR002577">
    <property type="entry name" value="HTH_HxlR"/>
</dbReference>
<accession>G0A874</accession>
<keyword evidence="3" id="KW-0804">Transcription</keyword>
<reference evidence="5 6" key="4">
    <citation type="journal article" date="2010" name="Environ. Microbiol.">
        <title>The bacterial genus Collimonas: mycophagy, weathering and other adaptive solutions to life in oligotrophic soil environments.</title>
        <authorList>
            <person name="Leveau J.H."/>
            <person name="Uroz S."/>
            <person name="de Boer W."/>
        </authorList>
    </citation>
    <scope>NUCLEOTIDE SEQUENCE [LARGE SCALE GENOMIC DNA]</scope>
    <source>
        <strain evidence="5 6">Ter331</strain>
    </source>
</reference>
<dbReference type="PANTHER" id="PTHR33204:SF39">
    <property type="entry name" value="TRANSCRIPTIONAL REGULATORY PROTEIN"/>
    <property type="match status" value="1"/>
</dbReference>
<reference evidence="5 6" key="3">
    <citation type="journal article" date="2008" name="FEMS Microbiol. Ecol.">
        <title>Identification and characterization of genes underlying chitinolysis in Collimonas fungivorans Ter331.</title>
        <authorList>
            <person name="Fritsche K."/>
            <person name="de Boer W."/>
            <person name="Gerards S."/>
            <person name="van den Berg M."/>
            <person name="van Veen J.A."/>
            <person name="Leveau J.H."/>
        </authorList>
    </citation>
    <scope>NUCLEOTIDE SEQUENCE [LARGE SCALE GENOMIC DNA]</scope>
    <source>
        <strain evidence="5 6">Ter331</strain>
    </source>
</reference>
<dbReference type="Gene3D" id="1.10.10.10">
    <property type="entry name" value="Winged helix-like DNA-binding domain superfamily/Winged helix DNA-binding domain"/>
    <property type="match status" value="1"/>
</dbReference>
<dbReference type="PANTHER" id="PTHR33204">
    <property type="entry name" value="TRANSCRIPTIONAL REGULATOR, MARR FAMILY"/>
    <property type="match status" value="1"/>
</dbReference>
<dbReference type="Proteomes" id="UP000008392">
    <property type="component" value="Chromosome"/>
</dbReference>
<evidence type="ECO:0000313" key="6">
    <source>
        <dbReference type="Proteomes" id="UP000008392"/>
    </source>
</evidence>
<keyword evidence="6" id="KW-1185">Reference proteome</keyword>
<reference evidence="5 6" key="5">
    <citation type="journal article" date="2011" name="ISME J.">
        <title>Dual transcriptional profiling of a bacterial/fungal confrontation: Collimonas fungivorans versus Aspergillus niger.</title>
        <authorList>
            <person name="Mela F."/>
            <person name="Fritsche K."/>
            <person name="de Boer W."/>
            <person name="van Veen J.A."/>
            <person name="de Graaff L.H."/>
            <person name="van den Berg M."/>
            <person name="Leveau J.H."/>
        </authorList>
    </citation>
    <scope>NUCLEOTIDE SEQUENCE [LARGE SCALE GENOMIC DNA]</scope>
    <source>
        <strain evidence="5 6">Ter331</strain>
    </source>
</reference>
<dbReference type="eggNOG" id="COG1733">
    <property type="taxonomic scope" value="Bacteria"/>
</dbReference>
<keyword evidence="1" id="KW-0805">Transcription regulation</keyword>
<evidence type="ECO:0000259" key="4">
    <source>
        <dbReference type="PROSITE" id="PS51118"/>
    </source>
</evidence>
<protein>
    <submittedName>
        <fullName evidence="5">Transcriptional regulator</fullName>
    </submittedName>
</protein>
<reference evidence="6" key="6">
    <citation type="submission" date="2011-05" db="EMBL/GenBank/DDBJ databases">
        <title>Complete sequence of Collimonas fungivorans Ter331.</title>
        <authorList>
            <person name="Leveau J.H."/>
        </authorList>
    </citation>
    <scope>NUCLEOTIDE SEQUENCE [LARGE SCALE GENOMIC DNA]</scope>
    <source>
        <strain evidence="6">Ter331</strain>
    </source>
</reference>
<dbReference type="EMBL" id="CP002745">
    <property type="protein sequence ID" value="AEK60147.1"/>
    <property type="molecule type" value="Genomic_DNA"/>
</dbReference>
<dbReference type="GO" id="GO:0006355">
    <property type="term" value="P:regulation of DNA-templated transcription"/>
    <property type="evidence" value="ECO:0007669"/>
    <property type="project" value="UniProtKB-ARBA"/>
</dbReference>
<name>G0A874_COLFT</name>
<dbReference type="InterPro" id="IPR036388">
    <property type="entry name" value="WH-like_DNA-bd_sf"/>
</dbReference>